<dbReference type="CDD" id="cd02440">
    <property type="entry name" value="AdoMet_MTases"/>
    <property type="match status" value="1"/>
</dbReference>
<dbReference type="PRINTS" id="PR02008">
    <property type="entry name" value="RCMTFAMILY"/>
</dbReference>
<evidence type="ECO:0000259" key="8">
    <source>
        <dbReference type="PROSITE" id="PS51686"/>
    </source>
</evidence>
<feature type="region of interest" description="Disordered" evidence="7">
    <location>
        <begin position="454"/>
        <end position="516"/>
    </location>
</feature>
<comment type="catalytic activity">
    <reaction evidence="5">
        <text>a cytidine in 25S rRNA + S-adenosyl-L-methionine = a 5-methylcytidine in 25S rRNA + S-adenosyl-L-homocysteine + H(+)</text>
        <dbReference type="Rhea" id="RHEA:47780"/>
        <dbReference type="Rhea" id="RHEA-COMP:11911"/>
        <dbReference type="Rhea" id="RHEA-COMP:11912"/>
        <dbReference type="ChEBI" id="CHEBI:15378"/>
        <dbReference type="ChEBI" id="CHEBI:57856"/>
        <dbReference type="ChEBI" id="CHEBI:59789"/>
        <dbReference type="ChEBI" id="CHEBI:74483"/>
        <dbReference type="ChEBI" id="CHEBI:82748"/>
    </reaction>
</comment>
<dbReference type="SUPFAM" id="SSF53335">
    <property type="entry name" value="S-adenosyl-L-methionine-dependent methyltransferases"/>
    <property type="match status" value="1"/>
</dbReference>
<name>A0A2R6WU79_MARPO</name>
<dbReference type="Gene3D" id="3.40.50.150">
    <property type="entry name" value="Vaccinia Virus protein VP39"/>
    <property type="match status" value="1"/>
</dbReference>
<dbReference type="InterPro" id="IPR049560">
    <property type="entry name" value="MeTrfase_RsmB-F_NOP2_cat"/>
</dbReference>
<evidence type="ECO:0000256" key="5">
    <source>
        <dbReference type="ARBA" id="ARBA00053002"/>
    </source>
</evidence>
<dbReference type="GO" id="GO:0003723">
    <property type="term" value="F:RNA binding"/>
    <property type="evidence" value="ECO:0007669"/>
    <property type="project" value="UniProtKB-UniRule"/>
</dbReference>
<dbReference type="Gramene" id="Mp7g06390.1">
    <property type="protein sequence ID" value="Mp7g06390.1.cds"/>
    <property type="gene ID" value="Mp7g06390"/>
</dbReference>
<dbReference type="InterPro" id="IPR029063">
    <property type="entry name" value="SAM-dependent_MTases_sf"/>
</dbReference>
<feature type="compositionally biased region" description="Low complexity" evidence="7">
    <location>
        <begin position="505"/>
        <end position="516"/>
    </location>
</feature>
<evidence type="ECO:0000256" key="4">
    <source>
        <dbReference type="ARBA" id="ARBA00022884"/>
    </source>
</evidence>
<evidence type="ECO:0000256" key="7">
    <source>
        <dbReference type="SAM" id="MobiDB-lite"/>
    </source>
</evidence>
<keyword evidence="4 6" id="KW-0694">RNA-binding</keyword>
<evidence type="ECO:0000256" key="3">
    <source>
        <dbReference type="ARBA" id="ARBA00022691"/>
    </source>
</evidence>
<keyword evidence="10" id="KW-1185">Reference proteome</keyword>
<gene>
    <name evidence="9" type="ORF">MARPO_0057s0032</name>
</gene>
<dbReference type="Pfam" id="PF21148">
    <property type="entry name" value="NSUN5_fdxn-like"/>
    <property type="match status" value="1"/>
</dbReference>
<dbReference type="GO" id="GO:0005730">
    <property type="term" value="C:nucleolus"/>
    <property type="evidence" value="ECO:0000318"/>
    <property type="project" value="GO_Central"/>
</dbReference>
<dbReference type="Pfam" id="PF21153">
    <property type="entry name" value="NSUN5_N"/>
    <property type="match status" value="1"/>
</dbReference>
<dbReference type="EMBL" id="KZ772729">
    <property type="protein sequence ID" value="PTQ37393.1"/>
    <property type="molecule type" value="Genomic_DNA"/>
</dbReference>
<keyword evidence="3 6" id="KW-0949">S-adenosyl-L-methionine</keyword>
<accession>A0A2R6WU79</accession>
<evidence type="ECO:0000313" key="10">
    <source>
        <dbReference type="Proteomes" id="UP000244005"/>
    </source>
</evidence>
<dbReference type="InterPro" id="IPR001678">
    <property type="entry name" value="MeTrfase_RsmB-F_NOP2_dom"/>
</dbReference>
<feature type="compositionally biased region" description="Basic and acidic residues" evidence="7">
    <location>
        <begin position="478"/>
        <end position="487"/>
    </location>
</feature>
<dbReference type="InterPro" id="IPR023267">
    <property type="entry name" value="RCMT"/>
</dbReference>
<dbReference type="Gene3D" id="3.30.70.1170">
    <property type="entry name" value="Sun protein, domain 3"/>
    <property type="match status" value="1"/>
</dbReference>
<protein>
    <recommendedName>
        <fullName evidence="8">SAM-dependent MTase RsmB/NOP-type domain-containing protein</fullName>
    </recommendedName>
</protein>
<keyword evidence="2 6" id="KW-0808">Transferase</keyword>
<dbReference type="FunFam" id="3.40.50.150:FF:000164">
    <property type="entry name" value="Methyltransferase NSUN5, putative"/>
    <property type="match status" value="1"/>
</dbReference>
<feature type="binding site" evidence="6">
    <location>
        <position position="295"/>
    </location>
    <ligand>
        <name>S-adenosyl-L-methionine</name>
        <dbReference type="ChEBI" id="CHEBI:59789"/>
    </ligand>
</feature>
<dbReference type="PANTHER" id="PTHR22807:SF4">
    <property type="entry name" value="28S RRNA (CYTOSINE-C(5))-METHYLTRANSFERASE"/>
    <property type="match status" value="1"/>
</dbReference>
<dbReference type="SMR" id="A0A2R6WU79"/>
<feature type="binding site" evidence="6">
    <location>
        <position position="315"/>
    </location>
    <ligand>
        <name>S-adenosyl-L-methionine</name>
        <dbReference type="ChEBI" id="CHEBI:59789"/>
    </ligand>
</feature>
<evidence type="ECO:0000256" key="6">
    <source>
        <dbReference type="PROSITE-ProRule" id="PRU01023"/>
    </source>
</evidence>
<feature type="compositionally biased region" description="Polar residues" evidence="7">
    <location>
        <begin position="459"/>
        <end position="476"/>
    </location>
</feature>
<evidence type="ECO:0000256" key="2">
    <source>
        <dbReference type="ARBA" id="ARBA00022679"/>
    </source>
</evidence>
<feature type="compositionally biased region" description="Basic residues" evidence="7">
    <location>
        <begin position="489"/>
        <end position="501"/>
    </location>
</feature>
<keyword evidence="1 6" id="KW-0489">Methyltransferase</keyword>
<feature type="active site" description="Nucleophile" evidence="6">
    <location>
        <position position="377"/>
    </location>
</feature>
<feature type="binding site" evidence="6">
    <location>
        <position position="268"/>
    </location>
    <ligand>
        <name>S-adenosyl-L-methionine</name>
        <dbReference type="ChEBI" id="CHEBI:59789"/>
    </ligand>
</feature>
<dbReference type="InterPro" id="IPR048889">
    <property type="entry name" value="NSUN5_RCM1_N"/>
</dbReference>
<dbReference type="OrthoDB" id="435282at2759"/>
<dbReference type="GO" id="GO:0008173">
    <property type="term" value="F:RNA methyltransferase activity"/>
    <property type="evidence" value="ECO:0007669"/>
    <property type="project" value="InterPro"/>
</dbReference>
<sequence length="516" mass="56433">MENVKLKTAEMAAIEGSGKGMRAPLQRKIRRQAAQILKKVLTGDEQRKSQASIKTLIYAPNIVAKKATLALTCRCLKYLAVIKDIVAGTDLLAKKNKLPAELVYVLTCDMLFGQELLSSGDAENVVLSRKSALQSALVRLLVKKNVTSVEELVATQGLEMSIPRYVRVNTLKIPRWEGIKSLQEIADSVKEDDLIPDLLILPAGTDLHKHPFVLDGSLLLQGKASCMPAPVLAPKPGWEVIDACAAPGNKTVHLAALMKGKGRIHACEVDSKRVLRLRDTVSRAGASNVEVHHGDFLKIDPSKSPFSKVQGILLDPSCSGSGTVVQRLDHLLPSSTAGTEKQDAEIHRVEQLAQFQERALLHALSFPAVERVVYSTCSLHQRENEDVVKSVLSQARGFRLATALPKWPHRGLPVFPGANHLVRTEPSRDHMDGFFVALFVRKEDGDSDDELTIVPVQDIPSNEESKASNSSPQSVKPESVENHEAGKLSKLRRRKLKRQRKKEQAAAAGPAKEASS</sequence>
<dbReference type="Proteomes" id="UP000244005">
    <property type="component" value="Unassembled WGS sequence"/>
</dbReference>
<proteinExistence type="inferred from homology"/>
<dbReference type="InterPro" id="IPR049561">
    <property type="entry name" value="NSUN5_7_fdxn-like"/>
</dbReference>
<evidence type="ECO:0000313" key="9">
    <source>
        <dbReference type="EMBL" id="PTQ37393.1"/>
    </source>
</evidence>
<dbReference type="PROSITE" id="PS51686">
    <property type="entry name" value="SAM_MT_RSMB_NOP"/>
    <property type="match status" value="1"/>
</dbReference>
<reference evidence="10" key="1">
    <citation type="journal article" date="2017" name="Cell">
        <title>Insights into land plant evolution garnered from the Marchantia polymorpha genome.</title>
        <authorList>
            <person name="Bowman J.L."/>
            <person name="Kohchi T."/>
            <person name="Yamato K.T."/>
            <person name="Jenkins J."/>
            <person name="Shu S."/>
            <person name="Ishizaki K."/>
            <person name="Yamaoka S."/>
            <person name="Nishihama R."/>
            <person name="Nakamura Y."/>
            <person name="Berger F."/>
            <person name="Adam C."/>
            <person name="Aki S.S."/>
            <person name="Althoff F."/>
            <person name="Araki T."/>
            <person name="Arteaga-Vazquez M.A."/>
            <person name="Balasubrmanian S."/>
            <person name="Barry K."/>
            <person name="Bauer D."/>
            <person name="Boehm C.R."/>
            <person name="Briginshaw L."/>
            <person name="Caballero-Perez J."/>
            <person name="Catarino B."/>
            <person name="Chen F."/>
            <person name="Chiyoda S."/>
            <person name="Chovatia M."/>
            <person name="Davies K.M."/>
            <person name="Delmans M."/>
            <person name="Demura T."/>
            <person name="Dierschke T."/>
            <person name="Dolan L."/>
            <person name="Dorantes-Acosta A.E."/>
            <person name="Eklund D.M."/>
            <person name="Florent S.N."/>
            <person name="Flores-Sandoval E."/>
            <person name="Fujiyama A."/>
            <person name="Fukuzawa H."/>
            <person name="Galik B."/>
            <person name="Grimanelli D."/>
            <person name="Grimwood J."/>
            <person name="Grossniklaus U."/>
            <person name="Hamada T."/>
            <person name="Haseloff J."/>
            <person name="Hetherington A.J."/>
            <person name="Higo A."/>
            <person name="Hirakawa Y."/>
            <person name="Hundley H.N."/>
            <person name="Ikeda Y."/>
            <person name="Inoue K."/>
            <person name="Inoue S.I."/>
            <person name="Ishida S."/>
            <person name="Jia Q."/>
            <person name="Kakita M."/>
            <person name="Kanazawa T."/>
            <person name="Kawai Y."/>
            <person name="Kawashima T."/>
            <person name="Kennedy M."/>
            <person name="Kinose K."/>
            <person name="Kinoshita T."/>
            <person name="Kohara Y."/>
            <person name="Koide E."/>
            <person name="Komatsu K."/>
            <person name="Kopischke S."/>
            <person name="Kubo M."/>
            <person name="Kyozuka J."/>
            <person name="Lagercrantz U."/>
            <person name="Lin S.S."/>
            <person name="Lindquist E."/>
            <person name="Lipzen A.M."/>
            <person name="Lu C.W."/>
            <person name="De Luna E."/>
            <person name="Martienssen R.A."/>
            <person name="Minamino N."/>
            <person name="Mizutani M."/>
            <person name="Mizutani M."/>
            <person name="Mochizuki N."/>
            <person name="Monte I."/>
            <person name="Mosher R."/>
            <person name="Nagasaki H."/>
            <person name="Nakagami H."/>
            <person name="Naramoto S."/>
            <person name="Nishitani K."/>
            <person name="Ohtani M."/>
            <person name="Okamoto T."/>
            <person name="Okumura M."/>
            <person name="Phillips J."/>
            <person name="Pollak B."/>
            <person name="Reinders A."/>
            <person name="Rovekamp M."/>
            <person name="Sano R."/>
            <person name="Sawa S."/>
            <person name="Schmid M.W."/>
            <person name="Shirakawa M."/>
            <person name="Solano R."/>
            <person name="Spunde A."/>
            <person name="Suetsugu N."/>
            <person name="Sugano S."/>
            <person name="Sugiyama A."/>
            <person name="Sun R."/>
            <person name="Suzuki Y."/>
            <person name="Takenaka M."/>
            <person name="Takezawa D."/>
            <person name="Tomogane H."/>
            <person name="Tsuzuki M."/>
            <person name="Ueda T."/>
            <person name="Umeda M."/>
            <person name="Ward J.M."/>
            <person name="Watanabe Y."/>
            <person name="Yazaki K."/>
            <person name="Yokoyama R."/>
            <person name="Yoshitake Y."/>
            <person name="Yotsui I."/>
            <person name="Zachgo S."/>
            <person name="Schmutz J."/>
        </authorList>
    </citation>
    <scope>NUCLEOTIDE SEQUENCE [LARGE SCALE GENOMIC DNA]</scope>
    <source>
        <strain evidence="10">Tak-1</strain>
    </source>
</reference>
<feature type="binding site" evidence="6">
    <location>
        <begin position="244"/>
        <end position="250"/>
    </location>
    <ligand>
        <name>S-adenosyl-L-methionine</name>
        <dbReference type="ChEBI" id="CHEBI:59789"/>
    </ligand>
</feature>
<dbReference type="Pfam" id="PF01189">
    <property type="entry name" value="Methyltr_RsmB-F"/>
    <property type="match status" value="1"/>
</dbReference>
<comment type="similarity">
    <text evidence="6">Belongs to the class I-like SAM-binding methyltransferase superfamily. RsmB/NOP family.</text>
</comment>
<dbReference type="PANTHER" id="PTHR22807">
    <property type="entry name" value="NOP2 YEAST -RELATED NOL1/NOP2/FMU SUN DOMAIN-CONTAINING"/>
    <property type="match status" value="1"/>
</dbReference>
<dbReference type="AlphaFoldDB" id="A0A2R6WU79"/>
<dbReference type="GO" id="GO:0070475">
    <property type="term" value="P:rRNA base methylation"/>
    <property type="evidence" value="ECO:0000318"/>
    <property type="project" value="GO_Central"/>
</dbReference>
<evidence type="ECO:0000256" key="1">
    <source>
        <dbReference type="ARBA" id="ARBA00022603"/>
    </source>
</evidence>
<feature type="domain" description="SAM-dependent MTase RsmB/NOP-type" evidence="8">
    <location>
        <begin position="154"/>
        <end position="442"/>
    </location>
</feature>
<organism evidence="9 10">
    <name type="scientific">Marchantia polymorpha</name>
    <name type="common">Common liverwort</name>
    <name type="synonym">Marchantia aquatica</name>
    <dbReference type="NCBI Taxonomy" id="3197"/>
    <lineage>
        <taxon>Eukaryota</taxon>
        <taxon>Viridiplantae</taxon>
        <taxon>Streptophyta</taxon>
        <taxon>Embryophyta</taxon>
        <taxon>Marchantiophyta</taxon>
        <taxon>Marchantiopsida</taxon>
        <taxon>Marchantiidae</taxon>
        <taxon>Marchantiales</taxon>
        <taxon>Marchantiaceae</taxon>
        <taxon>Marchantia</taxon>
    </lineage>
</organism>